<reference evidence="8 9" key="1">
    <citation type="submission" date="2018-08" db="EMBL/GenBank/DDBJ databases">
        <title>A genome reference for cultivated species of the human gut microbiota.</title>
        <authorList>
            <person name="Zou Y."/>
            <person name="Xue W."/>
            <person name="Luo G."/>
        </authorList>
    </citation>
    <scope>NUCLEOTIDE SEQUENCE [LARGE SCALE GENOMIC DNA]</scope>
    <source>
        <strain evidence="8 9">AF24-2</strain>
    </source>
</reference>
<dbReference type="Gene3D" id="3.30.1120.10">
    <property type="match status" value="1"/>
</dbReference>
<dbReference type="EMBL" id="QRUU01000036">
    <property type="protein sequence ID" value="RGR95340.1"/>
    <property type="molecule type" value="Genomic_DNA"/>
</dbReference>
<feature type="chain" id="PRO_5019548177" evidence="6">
    <location>
        <begin position="21"/>
        <end position="523"/>
    </location>
</feature>
<comment type="PTM">
    <text evidence="5">The conversion to 3-oxoalanine (also known as C-formylglycine, FGly), of a serine or cysteine residue in prokaryotes and of a cysteine residue in eukaryotes, is critical for catalytic activity.</text>
</comment>
<dbReference type="InterPro" id="IPR000917">
    <property type="entry name" value="Sulfatase_N"/>
</dbReference>
<sequence>MNKLLFVLLVVCGTNQYVNAQSVQSPNIVLILCDDMGFSDLGCYGSEIQTPNIDKLAQEGIRFSQFKNTGRSCPSRASMLTGRYQHEVGMGWMAEVDEHRPGYRGQIDKEYPTIAEVMKSGGYSTYMSGKWHVTTTGGYDSPNGSYPVQRGFDKYYGCLHGGGSYYKPSPVYNNLEKVTDLPDDYYYTQAITDSAASYVQAHDTRKPMFLYVAHYAPHLPLQAPAEYVKRCIDRYKVGYDVLRKQRFEKQKRIGLIPDNMELPVFNKEFGGKRPAWEELTPEQQNKWIKDMATYAAMIEIMDEGIGKLVEEIKKKGIYENTVFLFLSDNGAISEGGFIGQLMSDLSNAPYRSYKKWVFQGGTSTPFILTYGDKKKNIKKGEICRQPAHIIDIMPTCMALGKIEYPKTFSHSDLPGTSLLPFLKGQPIKPRTLYFEHQSSCAIIDANWKLVRADRNSQWELINLTIDPFETSNLAEKYPEKVEELESKWINWANTHKVFPLEDKAWTERINFYQKKNSDQRGED</sequence>
<dbReference type="InterPro" id="IPR050738">
    <property type="entry name" value="Sulfatase"/>
</dbReference>
<dbReference type="CDD" id="cd16025">
    <property type="entry name" value="PAS_like"/>
    <property type="match status" value="1"/>
</dbReference>
<evidence type="ECO:0000313" key="8">
    <source>
        <dbReference type="EMBL" id="RGR95340.1"/>
    </source>
</evidence>
<comment type="similarity">
    <text evidence="1">Belongs to the sulfatase family.</text>
</comment>
<evidence type="ECO:0000256" key="2">
    <source>
        <dbReference type="ARBA" id="ARBA00022723"/>
    </source>
</evidence>
<dbReference type="Gene3D" id="3.40.720.10">
    <property type="entry name" value="Alkaline Phosphatase, subunit A"/>
    <property type="match status" value="1"/>
</dbReference>
<feature type="modified residue" description="3-oxoalanine (Ser)" evidence="5">
    <location>
        <position position="72"/>
    </location>
</feature>
<proteinExistence type="inferred from homology"/>
<keyword evidence="2" id="KW-0479">Metal-binding</keyword>
<dbReference type="PROSITE" id="PS00149">
    <property type="entry name" value="SULFATASE_2"/>
    <property type="match status" value="1"/>
</dbReference>
<dbReference type="InterPro" id="IPR024607">
    <property type="entry name" value="Sulfatase_CS"/>
</dbReference>
<gene>
    <name evidence="8" type="ORF">DWY20_08965</name>
</gene>
<dbReference type="PANTHER" id="PTHR42693">
    <property type="entry name" value="ARYLSULFATASE FAMILY MEMBER"/>
    <property type="match status" value="1"/>
</dbReference>
<evidence type="ECO:0000256" key="3">
    <source>
        <dbReference type="ARBA" id="ARBA00022801"/>
    </source>
</evidence>
<dbReference type="SUPFAM" id="SSF53649">
    <property type="entry name" value="Alkaline phosphatase-like"/>
    <property type="match status" value="1"/>
</dbReference>
<dbReference type="RefSeq" id="WP_118484544.1">
    <property type="nucleotide sequence ID" value="NZ_QRUU01000036.1"/>
</dbReference>
<comment type="caution">
    <text evidence="8">The sequence shown here is derived from an EMBL/GenBank/DDBJ whole genome shotgun (WGS) entry which is preliminary data.</text>
</comment>
<evidence type="ECO:0000256" key="5">
    <source>
        <dbReference type="PIRSR" id="PIRSR600917-52"/>
    </source>
</evidence>
<keyword evidence="9" id="KW-1185">Reference proteome</keyword>
<dbReference type="PANTHER" id="PTHR42693:SF53">
    <property type="entry name" value="ENDO-4-O-SULFATASE"/>
    <property type="match status" value="1"/>
</dbReference>
<organism evidence="8 9">
    <name type="scientific">Phocaeicola coprocola</name>
    <dbReference type="NCBI Taxonomy" id="310298"/>
    <lineage>
        <taxon>Bacteria</taxon>
        <taxon>Pseudomonadati</taxon>
        <taxon>Bacteroidota</taxon>
        <taxon>Bacteroidia</taxon>
        <taxon>Bacteroidales</taxon>
        <taxon>Bacteroidaceae</taxon>
        <taxon>Phocaeicola</taxon>
    </lineage>
</organism>
<keyword evidence="4" id="KW-0106">Calcium</keyword>
<evidence type="ECO:0000259" key="7">
    <source>
        <dbReference type="Pfam" id="PF00884"/>
    </source>
</evidence>
<dbReference type="AlphaFoldDB" id="A0A412GKH2"/>
<dbReference type="FunFam" id="3.40.720.10:FF:000047">
    <property type="entry name" value="Arylsulfatase"/>
    <property type="match status" value="1"/>
</dbReference>
<dbReference type="GO" id="GO:0046872">
    <property type="term" value="F:metal ion binding"/>
    <property type="evidence" value="ECO:0007669"/>
    <property type="project" value="UniProtKB-KW"/>
</dbReference>
<dbReference type="GO" id="GO:0004065">
    <property type="term" value="F:arylsulfatase activity"/>
    <property type="evidence" value="ECO:0007669"/>
    <property type="project" value="TreeGrafter"/>
</dbReference>
<dbReference type="Pfam" id="PF00884">
    <property type="entry name" value="Sulfatase"/>
    <property type="match status" value="1"/>
</dbReference>
<protein>
    <submittedName>
        <fullName evidence="8">Arylsulfatase</fullName>
    </submittedName>
</protein>
<evidence type="ECO:0000256" key="6">
    <source>
        <dbReference type="SAM" id="SignalP"/>
    </source>
</evidence>
<dbReference type="InterPro" id="IPR017850">
    <property type="entry name" value="Alkaline_phosphatase_core_sf"/>
</dbReference>
<name>A0A412GKH2_9BACT</name>
<evidence type="ECO:0000256" key="1">
    <source>
        <dbReference type="ARBA" id="ARBA00008779"/>
    </source>
</evidence>
<feature type="signal peptide" evidence="6">
    <location>
        <begin position="1"/>
        <end position="20"/>
    </location>
</feature>
<evidence type="ECO:0000313" key="9">
    <source>
        <dbReference type="Proteomes" id="UP000285864"/>
    </source>
</evidence>
<keyword evidence="6" id="KW-0732">Signal</keyword>
<accession>A0A412GKH2</accession>
<feature type="domain" description="Sulfatase N-terminal" evidence="7">
    <location>
        <begin position="26"/>
        <end position="399"/>
    </location>
</feature>
<dbReference type="Proteomes" id="UP000285864">
    <property type="component" value="Unassembled WGS sequence"/>
</dbReference>
<evidence type="ECO:0000256" key="4">
    <source>
        <dbReference type="ARBA" id="ARBA00022837"/>
    </source>
</evidence>
<keyword evidence="3" id="KW-0378">Hydrolase</keyword>